<name>A3DKB8_ACET2</name>
<dbReference type="GO" id="GO:0043571">
    <property type="term" value="P:maintenance of CRISPR repeat elements"/>
    <property type="evidence" value="ECO:0007669"/>
    <property type="project" value="InterPro"/>
</dbReference>
<accession>A3DKB8</accession>
<evidence type="ECO:0000313" key="1">
    <source>
        <dbReference type="EMBL" id="ABN54397.1"/>
    </source>
</evidence>
<dbReference type="KEGG" id="cth:Cthe_3202"/>
<dbReference type="STRING" id="203119.Cthe_3202"/>
<dbReference type="HOGENOM" id="CLU_071770_0_0_9"/>
<dbReference type="AlphaFoldDB" id="A3DKB8"/>
<dbReference type="Proteomes" id="UP000002145">
    <property type="component" value="Chromosome"/>
</dbReference>
<keyword evidence="2" id="KW-1185">Reference proteome</keyword>
<proteinExistence type="predicted"/>
<dbReference type="GeneID" id="35804102"/>
<dbReference type="NCBIfam" id="TIGR02590">
    <property type="entry name" value="cas_Csh2"/>
    <property type="match status" value="1"/>
</dbReference>
<dbReference type="InterPro" id="IPR013419">
    <property type="entry name" value="CRISPR-assoc_prot_Cas7/Csh2"/>
</dbReference>
<dbReference type="OrthoDB" id="9776792at2"/>
<evidence type="ECO:0000313" key="2">
    <source>
        <dbReference type="Proteomes" id="UP000002145"/>
    </source>
</evidence>
<organism evidence="1 2">
    <name type="scientific">Acetivibrio thermocellus (strain ATCC 27405 / DSM 1237 / JCM 9322 / NBRC 103400 / NCIMB 10682 / NRRL B-4536 / VPI 7372)</name>
    <name type="common">Clostridium thermocellum</name>
    <dbReference type="NCBI Taxonomy" id="203119"/>
    <lineage>
        <taxon>Bacteria</taxon>
        <taxon>Bacillati</taxon>
        <taxon>Bacillota</taxon>
        <taxon>Clostridia</taxon>
        <taxon>Eubacteriales</taxon>
        <taxon>Oscillospiraceae</taxon>
        <taxon>Acetivibrio</taxon>
    </lineage>
</organism>
<dbReference type="RefSeq" id="WP_003511798.1">
    <property type="nucleotide sequence ID" value="NC_009012.1"/>
</dbReference>
<dbReference type="eggNOG" id="COG3649">
    <property type="taxonomic scope" value="Bacteria"/>
</dbReference>
<protein>
    <submittedName>
        <fullName evidence="1">CRISPR-associated protein, Csh2 family</fullName>
    </submittedName>
</protein>
<dbReference type="InterPro" id="IPR006482">
    <property type="entry name" value="Cas7_Csh2/Csh2"/>
</dbReference>
<reference evidence="1 2" key="2">
    <citation type="journal article" date="2013" name="Biotechnol. Biofuels">
        <title>Global transcriptome analysis of Clostridium thermocellum ATCC 27405 during growth on dilute acid pretreated Populus and switchgrass.</title>
        <authorList>
            <person name="Wilson C.M."/>
            <person name="Rodriguez M.Jr."/>
            <person name="Johnson C.M."/>
            <person name="Martin S.L."/>
            <person name="Chu T.M."/>
            <person name="Wolfinger R.D."/>
            <person name="Hauser L.J."/>
            <person name="Land M.L."/>
            <person name="Klingeman D.M."/>
            <person name="Syed M.H."/>
            <person name="Ragauskas A.J."/>
            <person name="Tschaplinski T.J."/>
            <person name="Mielenz J.R."/>
            <person name="Brown S.D."/>
        </authorList>
    </citation>
    <scope>NUCLEOTIDE SEQUENCE [LARGE SCALE GENOMIC DNA]</scope>
    <source>
        <strain evidence="2">ATCC 27405 / DSM 1237 / JCM 9322 / NBRC 103400 / NCIMB 10682 / NRRL B-4536 / VPI 7372</strain>
    </source>
</reference>
<gene>
    <name evidence="1" type="ordered locus">Cthe_3202</name>
</gene>
<dbReference type="NCBIfam" id="TIGR01595">
    <property type="entry name" value="cas_CT1132"/>
    <property type="match status" value="1"/>
</dbReference>
<sequence>MIKNRQEILFLYDVTDANPNGDPLDENKPRIDEETGINIVTDVRLKRTIRDYLYDYKGFDGSNGKDIFVREIESEKGGIKDGKARAKDFNENVDEILQKAIDIRLFGGVIPLDKASITFTGPVQFNMGRSLNKVNLKHIKGTGAFASGEGKAQKTFREEYIVPYSIIAFHGIINENAAKRTGLTDEDVDLLDDAMWNGTKNLITRSKMGHMPRLMLRVVYKPGENFFIGDLQNRISLNFDVEEEKIRSIKDFSIKLDELIDELANYGDKIEKVVFVADKNLRLSYKGREINLKDIKDIRFEEKTF</sequence>
<dbReference type="EMBL" id="CP000568">
    <property type="protein sequence ID" value="ABN54397.1"/>
    <property type="molecule type" value="Genomic_DNA"/>
</dbReference>
<reference evidence="2" key="1">
    <citation type="submission" date="2007-02" db="EMBL/GenBank/DDBJ databases">
        <title>Complete sequence of Clostridium thermocellum ATCC 27405.</title>
        <authorList>
            <consortium name="US DOE Joint Genome Institute"/>
            <person name="Copeland A."/>
            <person name="Lucas S."/>
            <person name="Lapidus A."/>
            <person name="Barry K."/>
            <person name="Detter J.C."/>
            <person name="Glavina del Rio T."/>
            <person name="Hammon N."/>
            <person name="Israni S."/>
            <person name="Dalin E."/>
            <person name="Tice H."/>
            <person name="Pitluck S."/>
            <person name="Chertkov O."/>
            <person name="Brettin T."/>
            <person name="Bruce D."/>
            <person name="Han C."/>
            <person name="Tapia R."/>
            <person name="Gilna P."/>
            <person name="Schmutz J."/>
            <person name="Larimer F."/>
            <person name="Land M."/>
            <person name="Hauser L."/>
            <person name="Kyrpides N."/>
            <person name="Mikhailova N."/>
            <person name="Wu J.H.D."/>
            <person name="Newcomb M."/>
            <person name="Richardson P."/>
        </authorList>
    </citation>
    <scope>NUCLEOTIDE SEQUENCE [LARGE SCALE GENOMIC DNA]</scope>
    <source>
        <strain evidence="2">ATCC 27405 / DSM 1237 / JCM 9322 / NBRC 103400 / NCIMB 10682 / NRRL B-4536 / VPI 7372</strain>
    </source>
</reference>
<dbReference type="Pfam" id="PF05107">
    <property type="entry name" value="Cas_Cas7"/>
    <property type="match status" value="1"/>
</dbReference>